<organism evidence="9 10">
    <name type="scientific">Bombilactobacillus mellis</name>
    <dbReference type="NCBI Taxonomy" id="1218508"/>
    <lineage>
        <taxon>Bacteria</taxon>
        <taxon>Bacillati</taxon>
        <taxon>Bacillota</taxon>
        <taxon>Bacilli</taxon>
        <taxon>Lactobacillales</taxon>
        <taxon>Lactobacillaceae</taxon>
        <taxon>Bombilactobacillus</taxon>
    </lineage>
</organism>
<feature type="domain" description="Tetrapyrrole methylase" evidence="8">
    <location>
        <begin position="4"/>
        <end position="208"/>
    </location>
</feature>
<dbReference type="RefSeq" id="WP_045923259.1">
    <property type="nucleotide sequence ID" value="NZ_JBHTHW010000005.1"/>
</dbReference>
<evidence type="ECO:0000256" key="6">
    <source>
        <dbReference type="ARBA" id="ARBA00022691"/>
    </source>
</evidence>
<dbReference type="HOGENOM" id="CLU_076014_2_1_9"/>
<proteinExistence type="inferred from homology"/>
<dbReference type="PIRSF" id="PIRSF036427">
    <property type="entry name" value="Precrrn-2_mtase"/>
    <property type="match status" value="1"/>
</dbReference>
<dbReference type="InterPro" id="IPR012382">
    <property type="entry name" value="CobI/CbiL"/>
</dbReference>
<dbReference type="STRING" id="1218508.JG29_14320"/>
<reference evidence="9 10" key="1">
    <citation type="submission" date="2014-12" db="EMBL/GenBank/DDBJ databases">
        <title>Comparative genomics of the lactic acid bacteria isolated from the honey bee gut.</title>
        <authorList>
            <person name="Ellegaard K.M."/>
            <person name="Tamarit D."/>
            <person name="Javelind E."/>
            <person name="Olofsson T."/>
            <person name="Andersson S.G."/>
            <person name="Vasquez A."/>
        </authorList>
    </citation>
    <scope>NUCLEOTIDE SEQUENCE [LARGE SCALE GENOMIC DNA]</scope>
    <source>
        <strain evidence="9 10">Hon2</strain>
    </source>
</reference>
<dbReference type="NCBIfam" id="NF004059">
    <property type="entry name" value="PRK05576.1-2"/>
    <property type="match status" value="1"/>
</dbReference>
<dbReference type="GO" id="GO:0030788">
    <property type="term" value="F:precorrin-2 C20-methyltransferase activity"/>
    <property type="evidence" value="ECO:0007669"/>
    <property type="project" value="InterPro"/>
</dbReference>
<dbReference type="InterPro" id="IPR035996">
    <property type="entry name" value="4pyrrol_Methylase_sf"/>
</dbReference>
<keyword evidence="3" id="KW-0169">Cobalamin biosynthesis</keyword>
<dbReference type="UniPathway" id="UPA00148"/>
<gene>
    <name evidence="9" type="primary">cbiL</name>
    <name evidence="9" type="ORF">JG29_14320</name>
</gene>
<evidence type="ECO:0000256" key="4">
    <source>
        <dbReference type="ARBA" id="ARBA00022603"/>
    </source>
</evidence>
<dbReference type="InterPro" id="IPR006364">
    <property type="entry name" value="CobI/CbiL/CobIJ_dom"/>
</dbReference>
<sequence length="230" mass="25856">MTCFWGIGIGPGDSELLTLKAVRIIKSLQVLYVPKAHNDNFSFAEKIAAPYFSDNLIIKRRHFPMVNNFSDKQNSWNTIAAEIIDDVHLNQEVGFLTLGDPSVYSTYSYIADLLKKRITVKTVAGISSFSEIAAKLSIPLVLDKEFLEIIPGNADLIKLKQAVDFNDNLIIMKISTNFSKIYHLLQERNLLAKTIIVENAAMQNQSIKTMAQYECDAQLPYFSTAFIKKG</sequence>
<evidence type="ECO:0000313" key="10">
    <source>
        <dbReference type="Proteomes" id="UP000033695"/>
    </source>
</evidence>
<comment type="pathway">
    <text evidence="1">Cofactor biosynthesis; adenosylcobalamin biosynthesis.</text>
</comment>
<dbReference type="NCBIfam" id="TIGR01467">
    <property type="entry name" value="cobI_cbiL"/>
    <property type="match status" value="1"/>
</dbReference>
<keyword evidence="5 9" id="KW-0808">Transferase</keyword>
<dbReference type="SUPFAM" id="SSF53790">
    <property type="entry name" value="Tetrapyrrole methylase"/>
    <property type="match status" value="1"/>
</dbReference>
<evidence type="ECO:0000313" key="9">
    <source>
        <dbReference type="EMBL" id="KJY48372.1"/>
    </source>
</evidence>
<dbReference type="Proteomes" id="UP000033695">
    <property type="component" value="Unassembled WGS sequence"/>
</dbReference>
<comment type="similarity">
    <text evidence="2 7">Belongs to the precorrin methyltransferase family.</text>
</comment>
<dbReference type="AlphaFoldDB" id="A0A0F4KNW7"/>
<dbReference type="CDD" id="cd11645">
    <property type="entry name" value="Precorrin_2_C20_MT"/>
    <property type="match status" value="1"/>
</dbReference>
<dbReference type="PATRIC" id="fig|1218508.4.peg.1424"/>
<dbReference type="InterPro" id="IPR000878">
    <property type="entry name" value="4pyrrol_Mease"/>
</dbReference>
<protein>
    <submittedName>
        <fullName evidence="9">Precorrin-2 C(20)-methyltransferase</fullName>
    </submittedName>
</protein>
<evidence type="ECO:0000256" key="1">
    <source>
        <dbReference type="ARBA" id="ARBA00004953"/>
    </source>
</evidence>
<dbReference type="PANTHER" id="PTHR43467">
    <property type="entry name" value="COBALT-PRECORRIN-2 C(20)-METHYLTRANSFERASE"/>
    <property type="match status" value="1"/>
</dbReference>
<evidence type="ECO:0000256" key="3">
    <source>
        <dbReference type="ARBA" id="ARBA00022573"/>
    </source>
</evidence>
<dbReference type="Gene3D" id="3.40.1010.10">
    <property type="entry name" value="Cobalt-precorrin-4 Transmethylase, Domain 1"/>
    <property type="match status" value="1"/>
</dbReference>
<keyword evidence="4 9" id="KW-0489">Methyltransferase</keyword>
<dbReference type="GO" id="GO:0009236">
    <property type="term" value="P:cobalamin biosynthetic process"/>
    <property type="evidence" value="ECO:0007669"/>
    <property type="project" value="UniProtKB-UniRule"/>
</dbReference>
<dbReference type="InterPro" id="IPR014776">
    <property type="entry name" value="4pyrrole_Mease_sub2"/>
</dbReference>
<accession>A0A0F4KNW7</accession>
<dbReference type="PANTHER" id="PTHR43467:SF2">
    <property type="entry name" value="COBALT-PRECORRIN-2 C(20)-METHYLTRANSFERASE"/>
    <property type="match status" value="1"/>
</dbReference>
<dbReference type="EMBL" id="JXBZ01000009">
    <property type="protein sequence ID" value="KJY48372.1"/>
    <property type="molecule type" value="Genomic_DNA"/>
</dbReference>
<keyword evidence="6" id="KW-0949">S-adenosyl-L-methionine</keyword>
<comment type="caution">
    <text evidence="9">The sequence shown here is derived from an EMBL/GenBank/DDBJ whole genome shotgun (WGS) entry which is preliminary data.</text>
</comment>
<evidence type="ECO:0000259" key="8">
    <source>
        <dbReference type="Pfam" id="PF00590"/>
    </source>
</evidence>
<name>A0A0F4KNW7_9LACO</name>
<dbReference type="GO" id="GO:0032259">
    <property type="term" value="P:methylation"/>
    <property type="evidence" value="ECO:0007669"/>
    <property type="project" value="UniProtKB-KW"/>
</dbReference>
<evidence type="ECO:0000256" key="5">
    <source>
        <dbReference type="ARBA" id="ARBA00022679"/>
    </source>
</evidence>
<evidence type="ECO:0000256" key="2">
    <source>
        <dbReference type="ARBA" id="ARBA00005879"/>
    </source>
</evidence>
<dbReference type="OrthoDB" id="9804789at2"/>
<evidence type="ECO:0000256" key="7">
    <source>
        <dbReference type="PIRNR" id="PIRNR036427"/>
    </source>
</evidence>
<dbReference type="Pfam" id="PF00590">
    <property type="entry name" value="TP_methylase"/>
    <property type="match status" value="1"/>
</dbReference>
<keyword evidence="10" id="KW-1185">Reference proteome</keyword>
<dbReference type="InterPro" id="IPR014777">
    <property type="entry name" value="4pyrrole_Mease_sub1"/>
</dbReference>
<dbReference type="Gene3D" id="3.30.950.10">
    <property type="entry name" value="Methyltransferase, Cobalt-precorrin-4 Transmethylase, Domain 2"/>
    <property type="match status" value="1"/>
</dbReference>